<protein>
    <recommendedName>
        <fullName evidence="7">Aminotransferase</fullName>
    </recommendedName>
</protein>
<dbReference type="Gene3D" id="3.90.1150.10">
    <property type="entry name" value="Aspartate Aminotransferase, domain 1"/>
    <property type="match status" value="1"/>
</dbReference>
<dbReference type="InterPro" id="IPR015422">
    <property type="entry name" value="PyrdxlP-dep_Trfase_small"/>
</dbReference>
<dbReference type="Proteomes" id="UP000196531">
    <property type="component" value="Unassembled WGS sequence"/>
</dbReference>
<dbReference type="InterPro" id="IPR015421">
    <property type="entry name" value="PyrdxlP-dep_Trfase_major"/>
</dbReference>
<gene>
    <name evidence="5" type="ORF">A9Q84_09040</name>
</gene>
<dbReference type="InterPro" id="IPR000653">
    <property type="entry name" value="DegT/StrS_aminotransferase"/>
</dbReference>
<dbReference type="GO" id="GO:0008483">
    <property type="term" value="F:transaminase activity"/>
    <property type="evidence" value="ECO:0007669"/>
    <property type="project" value="TreeGrafter"/>
</dbReference>
<dbReference type="CDD" id="cd00616">
    <property type="entry name" value="AHBA_syn"/>
    <property type="match status" value="1"/>
</dbReference>
<dbReference type="GO" id="GO:0030170">
    <property type="term" value="F:pyridoxal phosphate binding"/>
    <property type="evidence" value="ECO:0007669"/>
    <property type="project" value="TreeGrafter"/>
</dbReference>
<dbReference type="Pfam" id="PF01041">
    <property type="entry name" value="DegT_DnrJ_EryC1"/>
    <property type="match status" value="1"/>
</dbReference>
<evidence type="ECO:0000313" key="5">
    <source>
        <dbReference type="EMBL" id="OUR96484.1"/>
    </source>
</evidence>
<dbReference type="SUPFAM" id="SSF53383">
    <property type="entry name" value="PLP-dependent transferases"/>
    <property type="match status" value="1"/>
</dbReference>
<comment type="caution">
    <text evidence="5">The sequence shown here is derived from an EMBL/GenBank/DDBJ whole genome shotgun (WGS) entry which is preliminary data.</text>
</comment>
<evidence type="ECO:0000256" key="2">
    <source>
        <dbReference type="PIRSR" id="PIRSR000390-1"/>
    </source>
</evidence>
<dbReference type="PANTHER" id="PTHR30244:SF34">
    <property type="entry name" value="DTDP-4-AMINO-4,6-DIDEOXYGALACTOSE TRANSAMINASE"/>
    <property type="match status" value="1"/>
</dbReference>
<accession>A0A1Y5F6R3</accession>
<dbReference type="Gene3D" id="3.40.640.10">
    <property type="entry name" value="Type I PLP-dependent aspartate aminotransferase-like (Major domain)"/>
    <property type="match status" value="1"/>
</dbReference>
<dbReference type="PIRSF" id="PIRSF000390">
    <property type="entry name" value="PLP_StrS"/>
    <property type="match status" value="1"/>
</dbReference>
<evidence type="ECO:0000313" key="6">
    <source>
        <dbReference type="Proteomes" id="UP000196531"/>
    </source>
</evidence>
<evidence type="ECO:0000256" key="1">
    <source>
        <dbReference type="ARBA" id="ARBA00037999"/>
    </source>
</evidence>
<feature type="active site" description="Proton acceptor" evidence="2">
    <location>
        <position position="186"/>
    </location>
</feature>
<keyword evidence="3 4" id="KW-0663">Pyridoxal phosphate</keyword>
<evidence type="ECO:0008006" key="7">
    <source>
        <dbReference type="Google" id="ProtNLM"/>
    </source>
</evidence>
<proteinExistence type="inferred from homology"/>
<organism evidence="5 6">
    <name type="scientific">Halobacteriovorax marinus</name>
    <dbReference type="NCBI Taxonomy" id="97084"/>
    <lineage>
        <taxon>Bacteria</taxon>
        <taxon>Pseudomonadati</taxon>
        <taxon>Bdellovibrionota</taxon>
        <taxon>Bacteriovoracia</taxon>
        <taxon>Bacteriovoracales</taxon>
        <taxon>Halobacteriovoraceae</taxon>
        <taxon>Halobacteriovorax</taxon>
    </lineage>
</organism>
<feature type="modified residue" description="N6-(pyridoxal phosphate)lysine" evidence="3">
    <location>
        <position position="186"/>
    </location>
</feature>
<evidence type="ECO:0000256" key="3">
    <source>
        <dbReference type="PIRSR" id="PIRSR000390-2"/>
    </source>
</evidence>
<evidence type="ECO:0000256" key="4">
    <source>
        <dbReference type="RuleBase" id="RU004508"/>
    </source>
</evidence>
<reference evidence="6" key="1">
    <citation type="journal article" date="2017" name="Proc. Natl. Acad. Sci. U.S.A.">
        <title>Simulation of Deepwater Horizon oil plume reveals substrate specialization within a complex community of hydrocarbon-degraders.</title>
        <authorList>
            <person name="Hu P."/>
            <person name="Dubinsky E.A."/>
            <person name="Probst A.J."/>
            <person name="Wang J."/>
            <person name="Sieber C.M.K."/>
            <person name="Tom L.M."/>
            <person name="Gardinali P."/>
            <person name="Banfield J.F."/>
            <person name="Atlas R.M."/>
            <person name="Andersen G.L."/>
        </authorList>
    </citation>
    <scope>NUCLEOTIDE SEQUENCE [LARGE SCALE GENOMIC DNA]</scope>
</reference>
<dbReference type="AlphaFoldDB" id="A0A1Y5F6R3"/>
<sequence>MKDIGIFDLKYDEEFKQKFRNFCDEILDTAYLTNHVFVKRFENEFAKFSGSKFSLATTSGTTSLEAALRAVDVRGKEVILPTNTFIATAAAIINAGGIPKIIDVEPEYYSLCPENLKSSLTKEVAAVITVHIAGHISPTILELQKTCLEFGIPLIEDCAHAHGAKLNGQGAGNFGAFGCFSHFTTKVMTTGEGGSLICNEQDLYEKVLSIRQFGKDESNSILHTREGSNFKVTEFQAALGILELERINQRINKRRELALRYQENLKDSEWSCLTDNDFMLSSYYKQVIIPPTKFKRADIEKTLNEKGISLTGGVYNIPLHKQPTLKKFIQQNKYKVSDTFSKAHICPPCYPELKLKDIDRICAELIGMK</sequence>
<dbReference type="PANTHER" id="PTHR30244">
    <property type="entry name" value="TRANSAMINASE"/>
    <property type="match status" value="1"/>
</dbReference>
<comment type="similarity">
    <text evidence="1 4">Belongs to the DegT/DnrJ/EryC1 family.</text>
</comment>
<dbReference type="EMBL" id="MAAO01000006">
    <property type="protein sequence ID" value="OUR96484.1"/>
    <property type="molecule type" value="Genomic_DNA"/>
</dbReference>
<dbReference type="InterPro" id="IPR015424">
    <property type="entry name" value="PyrdxlP-dep_Trfase"/>
</dbReference>
<dbReference type="GO" id="GO:0000271">
    <property type="term" value="P:polysaccharide biosynthetic process"/>
    <property type="evidence" value="ECO:0007669"/>
    <property type="project" value="TreeGrafter"/>
</dbReference>
<name>A0A1Y5F6R3_9BACT</name>